<dbReference type="SMART" id="SM00408">
    <property type="entry name" value="IGc2"/>
    <property type="match status" value="2"/>
</dbReference>
<feature type="compositionally biased region" description="Basic and acidic residues" evidence="6">
    <location>
        <begin position="660"/>
        <end position="679"/>
    </location>
</feature>
<keyword evidence="7" id="KW-0812">Transmembrane</keyword>
<dbReference type="Pfam" id="PF13895">
    <property type="entry name" value="Ig_2"/>
    <property type="match status" value="1"/>
</dbReference>
<dbReference type="CDD" id="cd00096">
    <property type="entry name" value="Ig"/>
    <property type="match status" value="1"/>
</dbReference>
<dbReference type="InterPro" id="IPR052598">
    <property type="entry name" value="IgSF_CEA-related"/>
</dbReference>
<name>A0A7D9DWT2_PARCT</name>
<keyword evidence="7" id="KW-1133">Transmembrane helix</keyword>
<dbReference type="SUPFAM" id="SSF56112">
    <property type="entry name" value="Protein kinase-like (PK-like)"/>
    <property type="match status" value="1"/>
</dbReference>
<evidence type="ECO:0000256" key="6">
    <source>
        <dbReference type="SAM" id="MobiDB-lite"/>
    </source>
</evidence>
<dbReference type="SUPFAM" id="SSF48726">
    <property type="entry name" value="Immunoglobulin"/>
    <property type="match status" value="2"/>
</dbReference>
<dbReference type="GO" id="GO:0004672">
    <property type="term" value="F:protein kinase activity"/>
    <property type="evidence" value="ECO:0007669"/>
    <property type="project" value="InterPro"/>
</dbReference>
<dbReference type="InterPro" id="IPR011009">
    <property type="entry name" value="Kinase-like_dom_sf"/>
</dbReference>
<sequence length="884" mass="99931">MIASKQGVGEPEMFNATESVIRVEQSGALSILKAGLKDEGFYEIAIAYNKGITLKDEVEIKIQEAPAITTFPSHTKSEVFYVGMTINLVCMAKGRPVPQVQWFKDESDQPLQKSSGSILHHIKSASKEDSGRYTCLASNQAGKVIRSIEYIILRRPYDIDFVHNTALDGTIYEGESVRFMCSAKGNPPITYYKLLHNGKEIDKSSSGKYIITEVRHKNNGTYCCIPINRAGLGENRTVVLKVKARPSYWEKKLRRTTLPPTDEEVTVMTTHVDTSKQQSTEILVTPTEARLGHGNSNDYFLSTTRRKLPANLRQESINNEFDFPFIHQTAERLKEEYQEMQTMFKRHTSFSLICISGSVVHKGSETHSTSMILMHFQIIYDLIVIVSCTNPVALSLRRFKDGGAEKLLNEKKRTVTVVPGQEAKLKWVFQTSNKIIFHGIVWTIKDRVFKNSTKLLWMDRVERLYRHLHTKNRPDYDVKLKSETINNTDVQLTIVIPNVQRIHENKYICHVMGFKIGPFEIELKVKELQNITLSNGNRTTVSENPTNSATEMTKPIGILVRNGSSEILIGFHSNPVPTVQVTPPFDPTARILASEFSSSSGLNLNLLSIILITFSAVLIIVVLMGILIYKRRRKRRQSGRNARSSVGSTDMQKPIISHRSAHENRRISIETNRSSRSDENQFSFESTRTGFSYEDSVGSFHGTMPVCSVHFTHIPQPENIDNTQNEFVGNYGLLSSYEIDRCLLHDMVTIGEGAFGVVARATLLKERNSTEKQTVAVKMLKVFASPEDREDLMSELDIMSRVESHRNVVGLIGCVTRSANQNVSLKEPFSRIEDVVPESKFEKDVNATINRCYNPPSTDDVVYFKRSPKCYVSWGQIIGYYQPT</sequence>
<dbReference type="Proteomes" id="UP001152795">
    <property type="component" value="Unassembled WGS sequence"/>
</dbReference>
<dbReference type="GO" id="GO:0005524">
    <property type="term" value="F:ATP binding"/>
    <property type="evidence" value="ECO:0007669"/>
    <property type="project" value="UniProtKB-UniRule"/>
</dbReference>
<dbReference type="Pfam" id="PF13927">
    <property type="entry name" value="Ig_3"/>
    <property type="match status" value="1"/>
</dbReference>
<comment type="subcellular location">
    <subcellularLocation>
        <location evidence="1">Membrane</location>
        <topology evidence="1">Single-pass membrane protein</topology>
    </subcellularLocation>
</comment>
<dbReference type="InterPro" id="IPR000719">
    <property type="entry name" value="Prot_kinase_dom"/>
</dbReference>
<evidence type="ECO:0000256" key="4">
    <source>
        <dbReference type="ARBA" id="ARBA00023180"/>
    </source>
</evidence>
<dbReference type="PANTHER" id="PTHR44337">
    <property type="entry name" value="CARCINOEMBRYONIC ANTIGEN-RELATED CELL ADHESION MOLECULE 8"/>
    <property type="match status" value="1"/>
</dbReference>
<dbReference type="EMBL" id="CACRXK020002512">
    <property type="protein sequence ID" value="CAB3994668.1"/>
    <property type="molecule type" value="Genomic_DNA"/>
</dbReference>
<keyword evidence="9" id="KW-1185">Reference proteome</keyword>
<reference evidence="8" key="1">
    <citation type="submission" date="2020-04" db="EMBL/GenBank/DDBJ databases">
        <authorList>
            <person name="Alioto T."/>
            <person name="Alioto T."/>
            <person name="Gomez Garrido J."/>
        </authorList>
    </citation>
    <scope>NUCLEOTIDE SEQUENCE</scope>
    <source>
        <strain evidence="8">A484AB</strain>
    </source>
</reference>
<comment type="caution">
    <text evidence="8">The sequence shown here is derived from an EMBL/GenBank/DDBJ whole genome shotgun (WGS) entry which is preliminary data.</text>
</comment>
<dbReference type="OrthoDB" id="6088938at2759"/>
<dbReference type="GO" id="GO:0016020">
    <property type="term" value="C:membrane"/>
    <property type="evidence" value="ECO:0007669"/>
    <property type="project" value="UniProtKB-SubCell"/>
</dbReference>
<dbReference type="PANTHER" id="PTHR44337:SF20">
    <property type="entry name" value="CARCINOEMBRYONIC ANTIGEN-RELATED CELL ADHESION MOLECULE 5-RELATED"/>
    <property type="match status" value="1"/>
</dbReference>
<dbReference type="InterPro" id="IPR036179">
    <property type="entry name" value="Ig-like_dom_sf"/>
</dbReference>
<evidence type="ECO:0000256" key="5">
    <source>
        <dbReference type="ARBA" id="ARBA00023319"/>
    </source>
</evidence>
<feature type="region of interest" description="Disordered" evidence="6">
    <location>
        <begin position="637"/>
        <end position="683"/>
    </location>
</feature>
<keyword evidence="5" id="KW-0393">Immunoglobulin domain</keyword>
<evidence type="ECO:0000256" key="1">
    <source>
        <dbReference type="ARBA" id="ARBA00004167"/>
    </source>
</evidence>
<dbReference type="Gene3D" id="2.60.40.10">
    <property type="entry name" value="Immunoglobulins"/>
    <property type="match status" value="3"/>
</dbReference>
<keyword evidence="7" id="KW-0472">Membrane</keyword>
<organism evidence="8 9">
    <name type="scientific">Paramuricea clavata</name>
    <name type="common">Red gorgonian</name>
    <name type="synonym">Violescent sea-whip</name>
    <dbReference type="NCBI Taxonomy" id="317549"/>
    <lineage>
        <taxon>Eukaryota</taxon>
        <taxon>Metazoa</taxon>
        <taxon>Cnidaria</taxon>
        <taxon>Anthozoa</taxon>
        <taxon>Octocorallia</taxon>
        <taxon>Malacalcyonacea</taxon>
        <taxon>Plexauridae</taxon>
        <taxon>Paramuricea</taxon>
    </lineage>
</organism>
<dbReference type="Gene3D" id="3.30.200.20">
    <property type="entry name" value="Phosphorylase Kinase, domain 1"/>
    <property type="match status" value="1"/>
</dbReference>
<evidence type="ECO:0000313" key="8">
    <source>
        <dbReference type="EMBL" id="CAB3994668.1"/>
    </source>
</evidence>
<keyword evidence="2" id="KW-0732">Signal</keyword>
<dbReference type="InterPro" id="IPR007110">
    <property type="entry name" value="Ig-like_dom"/>
</dbReference>
<feature type="compositionally biased region" description="Polar residues" evidence="6">
    <location>
        <begin position="639"/>
        <end position="651"/>
    </location>
</feature>
<proteinExistence type="predicted"/>
<dbReference type="InterPro" id="IPR013783">
    <property type="entry name" value="Ig-like_fold"/>
</dbReference>
<keyword evidence="3" id="KW-1015">Disulfide bond</keyword>
<evidence type="ECO:0000313" key="9">
    <source>
        <dbReference type="Proteomes" id="UP001152795"/>
    </source>
</evidence>
<dbReference type="InterPro" id="IPR017441">
    <property type="entry name" value="Protein_kinase_ATP_BS"/>
</dbReference>
<evidence type="ECO:0000256" key="7">
    <source>
        <dbReference type="SAM" id="Phobius"/>
    </source>
</evidence>
<dbReference type="AlphaFoldDB" id="A0A7D9DWT2"/>
<dbReference type="InterPro" id="IPR003598">
    <property type="entry name" value="Ig_sub2"/>
</dbReference>
<accession>A0A7D9DWT2</accession>
<keyword evidence="4" id="KW-0325">Glycoprotein</keyword>
<dbReference type="PROSITE" id="PS00107">
    <property type="entry name" value="PROTEIN_KINASE_ATP"/>
    <property type="match status" value="1"/>
</dbReference>
<dbReference type="InterPro" id="IPR003599">
    <property type="entry name" value="Ig_sub"/>
</dbReference>
<dbReference type="PROSITE" id="PS50011">
    <property type="entry name" value="PROTEIN_KINASE_DOM"/>
    <property type="match status" value="1"/>
</dbReference>
<protein>
    <submittedName>
        <fullName evidence="8">Vascular cell adhesion molecule</fullName>
    </submittedName>
</protein>
<feature type="transmembrane region" description="Helical" evidence="7">
    <location>
        <begin position="606"/>
        <end position="629"/>
    </location>
</feature>
<evidence type="ECO:0000256" key="2">
    <source>
        <dbReference type="ARBA" id="ARBA00022729"/>
    </source>
</evidence>
<dbReference type="Pfam" id="PF07714">
    <property type="entry name" value="PK_Tyr_Ser-Thr"/>
    <property type="match status" value="1"/>
</dbReference>
<dbReference type="InterPro" id="IPR001245">
    <property type="entry name" value="Ser-Thr/Tyr_kinase_cat_dom"/>
</dbReference>
<evidence type="ECO:0000256" key="3">
    <source>
        <dbReference type="ARBA" id="ARBA00023157"/>
    </source>
</evidence>
<dbReference type="FunFam" id="2.60.40.10:FF:000032">
    <property type="entry name" value="palladin isoform X1"/>
    <property type="match status" value="1"/>
</dbReference>
<gene>
    <name evidence="8" type="ORF">PACLA_8A055661</name>
</gene>
<dbReference type="SMART" id="SM00409">
    <property type="entry name" value="IG"/>
    <property type="match status" value="3"/>
</dbReference>
<dbReference type="PROSITE" id="PS50835">
    <property type="entry name" value="IG_LIKE"/>
    <property type="match status" value="2"/>
</dbReference>